<comment type="subcellular location">
    <subcellularLocation>
        <location evidence="1">Cell membrane</location>
        <topology evidence="1">Multi-pass membrane protein</topology>
    </subcellularLocation>
</comment>
<reference evidence="12 13" key="1">
    <citation type="submission" date="2017-01" db="EMBL/GenBank/DDBJ databases">
        <authorList>
            <person name="Mah S.A."/>
            <person name="Swanson W.J."/>
            <person name="Moy G.W."/>
            <person name="Vacquier V.D."/>
        </authorList>
    </citation>
    <scope>NUCLEOTIDE SEQUENCE [LARGE SCALE GENOMIC DNA]</scope>
    <source>
        <strain evidence="12 13">DSM 11589</strain>
    </source>
</reference>
<keyword evidence="8 9" id="KW-0472">Membrane</keyword>
<evidence type="ECO:0000256" key="4">
    <source>
        <dbReference type="ARBA" id="ARBA00022692"/>
    </source>
</evidence>
<dbReference type="InterPro" id="IPR027417">
    <property type="entry name" value="P-loop_NTPase"/>
</dbReference>
<dbReference type="GO" id="GO:0005886">
    <property type="term" value="C:plasma membrane"/>
    <property type="evidence" value="ECO:0007669"/>
    <property type="project" value="UniProtKB-SubCell"/>
</dbReference>
<feature type="domain" description="ABC transporter" evidence="10">
    <location>
        <begin position="364"/>
        <end position="606"/>
    </location>
</feature>
<keyword evidence="7 9" id="KW-1133">Transmembrane helix</keyword>
<dbReference type="Gene3D" id="1.20.1560.10">
    <property type="entry name" value="ABC transporter type 1, transmembrane domain"/>
    <property type="match status" value="1"/>
</dbReference>
<dbReference type="InterPro" id="IPR003593">
    <property type="entry name" value="AAA+_ATPase"/>
</dbReference>
<evidence type="ECO:0000259" key="11">
    <source>
        <dbReference type="PROSITE" id="PS50929"/>
    </source>
</evidence>
<evidence type="ECO:0000256" key="8">
    <source>
        <dbReference type="ARBA" id="ARBA00023136"/>
    </source>
</evidence>
<evidence type="ECO:0000256" key="2">
    <source>
        <dbReference type="ARBA" id="ARBA00022448"/>
    </source>
</evidence>
<organism evidence="12 13">
    <name type="scientific">Insolitispirillum peregrinum</name>
    <dbReference type="NCBI Taxonomy" id="80876"/>
    <lineage>
        <taxon>Bacteria</taxon>
        <taxon>Pseudomonadati</taxon>
        <taxon>Pseudomonadota</taxon>
        <taxon>Alphaproteobacteria</taxon>
        <taxon>Rhodospirillales</taxon>
        <taxon>Novispirillaceae</taxon>
        <taxon>Insolitispirillum</taxon>
    </lineage>
</organism>
<dbReference type="InterPro" id="IPR036640">
    <property type="entry name" value="ABC1_TM_sf"/>
</dbReference>
<sequence length="608" mass="66257">MTKRTKKSGYILGVLPTFAGASPLSMVLLILMTLIASMIEGVGAVLVYPILEVMRTGQDLVSLSQQSVIFEYIVRISDSLHVPATLEVLMVSVALLIILRQVFTYVVNVSRGRFSNRAVTYLSSQLFESIVSTDIHFIEQQRSGSLINALTTEAKRAGLLAMAALNVVTSLAKLAIFVMFMLFLSWQATLGGLMILSVVGIASKKGFRRSMGAGSELADANDSLSRFVVERVRLLRLMKMAGTQDTETSLFQQKATVVETLSTSLVRDNSRVGASLEPIGVVVALLILYVASRVLNMGLSEVGVFVLILFRLMPVMKELSSNLQQMASYQASLDRISELIERAETQQENLDGHVAFPCPLRNGIRLDNVSYAYPVVDGDEQPVLALKNISLFLPAGRTIALLGPSGAGKSTLIDLLPRLKIPNDGTIHFDDVLASDIPLGDLRANIAMVSQDILVVDGTVEENLRYGNPQATLEDIQRAARDAFAEDFILRLPQGYDTVLGERGARLSGGQRQRIALARALLARVPVLLLDEPTSALDAESEQAVQQALERQQRQHGTTIVIIAHRLSTVSHADLTVVLDNGALLGVGTHDELIRTTPWYQKVVELQS</sequence>
<dbReference type="SMART" id="SM00382">
    <property type="entry name" value="AAA"/>
    <property type="match status" value="1"/>
</dbReference>
<dbReference type="GO" id="GO:0140359">
    <property type="term" value="F:ABC-type transporter activity"/>
    <property type="evidence" value="ECO:0007669"/>
    <property type="project" value="InterPro"/>
</dbReference>
<evidence type="ECO:0000256" key="5">
    <source>
        <dbReference type="ARBA" id="ARBA00022741"/>
    </source>
</evidence>
<dbReference type="SUPFAM" id="SSF52540">
    <property type="entry name" value="P-loop containing nucleoside triphosphate hydrolases"/>
    <property type="match status" value="1"/>
</dbReference>
<evidence type="ECO:0000313" key="13">
    <source>
        <dbReference type="Proteomes" id="UP000185678"/>
    </source>
</evidence>
<dbReference type="PROSITE" id="PS00211">
    <property type="entry name" value="ABC_TRANSPORTER_1"/>
    <property type="match status" value="1"/>
</dbReference>
<evidence type="ECO:0000259" key="10">
    <source>
        <dbReference type="PROSITE" id="PS50893"/>
    </source>
</evidence>
<feature type="transmembrane region" description="Helical" evidence="9">
    <location>
        <begin position="272"/>
        <end position="291"/>
    </location>
</feature>
<feature type="transmembrane region" description="Helical" evidence="9">
    <location>
        <begin position="184"/>
        <end position="202"/>
    </location>
</feature>
<name>A0A1N7JPF2_9PROT</name>
<dbReference type="GO" id="GO:0016887">
    <property type="term" value="F:ATP hydrolysis activity"/>
    <property type="evidence" value="ECO:0007669"/>
    <property type="project" value="InterPro"/>
</dbReference>
<dbReference type="PROSITE" id="PS50929">
    <property type="entry name" value="ABC_TM1F"/>
    <property type="match status" value="1"/>
</dbReference>
<keyword evidence="4 9" id="KW-0812">Transmembrane</keyword>
<dbReference type="SUPFAM" id="SSF90123">
    <property type="entry name" value="ABC transporter transmembrane region"/>
    <property type="match status" value="1"/>
</dbReference>
<dbReference type="EMBL" id="FTOA01000002">
    <property type="protein sequence ID" value="SIS51218.1"/>
    <property type="molecule type" value="Genomic_DNA"/>
</dbReference>
<keyword evidence="3" id="KW-1003">Cell membrane</keyword>
<dbReference type="Gene3D" id="3.40.50.300">
    <property type="entry name" value="P-loop containing nucleotide triphosphate hydrolases"/>
    <property type="match status" value="1"/>
</dbReference>
<protein>
    <submittedName>
        <fullName evidence="12">ATP-binding cassette, subfamily B/ATP-binding cassette, subfamily B, MsbA</fullName>
    </submittedName>
</protein>
<keyword evidence="13" id="KW-1185">Reference proteome</keyword>
<evidence type="ECO:0000313" key="12">
    <source>
        <dbReference type="EMBL" id="SIS51218.1"/>
    </source>
</evidence>
<evidence type="ECO:0000256" key="6">
    <source>
        <dbReference type="ARBA" id="ARBA00022840"/>
    </source>
</evidence>
<evidence type="ECO:0000256" key="9">
    <source>
        <dbReference type="SAM" id="Phobius"/>
    </source>
</evidence>
<feature type="domain" description="ABC transmembrane type-1" evidence="11">
    <location>
        <begin position="27"/>
        <end position="328"/>
    </location>
</feature>
<evidence type="ECO:0000256" key="3">
    <source>
        <dbReference type="ARBA" id="ARBA00022475"/>
    </source>
</evidence>
<dbReference type="InterPro" id="IPR039421">
    <property type="entry name" value="Type_1_exporter"/>
</dbReference>
<feature type="transmembrane region" description="Helical" evidence="9">
    <location>
        <begin position="157"/>
        <end position="178"/>
    </location>
</feature>
<dbReference type="FunFam" id="3.40.50.300:FF:000221">
    <property type="entry name" value="Multidrug ABC transporter ATP-binding protein"/>
    <property type="match status" value="1"/>
</dbReference>
<dbReference type="RefSeq" id="WP_076399276.1">
    <property type="nucleotide sequence ID" value="NZ_FTOA01000002.1"/>
</dbReference>
<dbReference type="InterPro" id="IPR011527">
    <property type="entry name" value="ABC1_TM_dom"/>
</dbReference>
<dbReference type="PANTHER" id="PTHR24221:SF654">
    <property type="entry name" value="ATP-BINDING CASSETTE SUB-FAMILY B MEMBER 6"/>
    <property type="match status" value="1"/>
</dbReference>
<dbReference type="Pfam" id="PF00664">
    <property type="entry name" value="ABC_membrane"/>
    <property type="match status" value="1"/>
</dbReference>
<gene>
    <name evidence="12" type="ORF">SAMN05421779_102412</name>
</gene>
<dbReference type="AlphaFoldDB" id="A0A1N7JPF2"/>
<feature type="transmembrane region" description="Helical" evidence="9">
    <location>
        <begin position="12"/>
        <end position="39"/>
    </location>
</feature>
<dbReference type="InterPro" id="IPR017871">
    <property type="entry name" value="ABC_transporter-like_CS"/>
</dbReference>
<dbReference type="OrthoDB" id="5288404at2"/>
<evidence type="ECO:0000256" key="7">
    <source>
        <dbReference type="ARBA" id="ARBA00022989"/>
    </source>
</evidence>
<evidence type="ECO:0000256" key="1">
    <source>
        <dbReference type="ARBA" id="ARBA00004651"/>
    </source>
</evidence>
<dbReference type="GO" id="GO:0034040">
    <property type="term" value="F:ATPase-coupled lipid transmembrane transporter activity"/>
    <property type="evidence" value="ECO:0007669"/>
    <property type="project" value="TreeGrafter"/>
</dbReference>
<dbReference type="Proteomes" id="UP000185678">
    <property type="component" value="Unassembled WGS sequence"/>
</dbReference>
<dbReference type="GO" id="GO:0005524">
    <property type="term" value="F:ATP binding"/>
    <property type="evidence" value="ECO:0007669"/>
    <property type="project" value="UniProtKB-KW"/>
</dbReference>
<keyword evidence="6 12" id="KW-0067">ATP-binding</keyword>
<keyword evidence="5" id="KW-0547">Nucleotide-binding</keyword>
<dbReference type="InterPro" id="IPR003439">
    <property type="entry name" value="ABC_transporter-like_ATP-bd"/>
</dbReference>
<proteinExistence type="predicted"/>
<dbReference type="PROSITE" id="PS50893">
    <property type="entry name" value="ABC_TRANSPORTER_2"/>
    <property type="match status" value="1"/>
</dbReference>
<accession>A0A1N7JPF2</accession>
<dbReference type="Pfam" id="PF00005">
    <property type="entry name" value="ABC_tran"/>
    <property type="match status" value="1"/>
</dbReference>
<dbReference type="PANTHER" id="PTHR24221">
    <property type="entry name" value="ATP-BINDING CASSETTE SUB-FAMILY B"/>
    <property type="match status" value="1"/>
</dbReference>
<feature type="transmembrane region" description="Helical" evidence="9">
    <location>
        <begin position="88"/>
        <end position="107"/>
    </location>
</feature>
<keyword evidence="2" id="KW-0813">Transport</keyword>
<dbReference type="CDD" id="cd07346">
    <property type="entry name" value="ABC_6TM_exporters"/>
    <property type="match status" value="1"/>
</dbReference>
<dbReference type="STRING" id="80876.SAMN05421779_102412"/>